<dbReference type="EMBL" id="JARGDH010000001">
    <property type="protein sequence ID" value="KAL0280949.1"/>
    <property type="molecule type" value="Genomic_DNA"/>
</dbReference>
<evidence type="ECO:0000259" key="2">
    <source>
        <dbReference type="Pfam" id="PF12516"/>
    </source>
</evidence>
<dbReference type="Pfam" id="PF12516">
    <property type="entry name" value="DUF3719"/>
    <property type="match status" value="1"/>
</dbReference>
<feature type="region of interest" description="Disordered" evidence="1">
    <location>
        <begin position="449"/>
        <end position="506"/>
    </location>
</feature>
<proteinExistence type="predicted"/>
<reference evidence="3" key="1">
    <citation type="journal article" date="2024" name="Gigascience">
        <title>Chromosome-level genome of the poultry shaft louse Menopon gallinae provides insight into the host-switching and adaptive evolution of parasitic lice.</title>
        <authorList>
            <person name="Xu Y."/>
            <person name="Ma L."/>
            <person name="Liu S."/>
            <person name="Liang Y."/>
            <person name="Liu Q."/>
            <person name="He Z."/>
            <person name="Tian L."/>
            <person name="Duan Y."/>
            <person name="Cai W."/>
            <person name="Li H."/>
            <person name="Song F."/>
        </authorList>
    </citation>
    <scope>NUCLEOTIDE SEQUENCE</scope>
    <source>
        <strain evidence="3">Cailab_2023a</strain>
    </source>
</reference>
<protein>
    <recommendedName>
        <fullName evidence="2">DUF3719 domain-containing protein</fullName>
    </recommendedName>
</protein>
<feature type="compositionally biased region" description="Basic and acidic residues" evidence="1">
    <location>
        <begin position="476"/>
        <end position="487"/>
    </location>
</feature>
<accession>A0AAW2IF87</accession>
<name>A0AAW2IF87_9NEOP</name>
<feature type="compositionally biased region" description="Polar residues" evidence="1">
    <location>
        <begin position="449"/>
        <end position="462"/>
    </location>
</feature>
<comment type="caution">
    <text evidence="3">The sequence shown here is derived from an EMBL/GenBank/DDBJ whole genome shotgun (WGS) entry which is preliminary data.</text>
</comment>
<organism evidence="3">
    <name type="scientific">Menopon gallinae</name>
    <name type="common">poultry shaft louse</name>
    <dbReference type="NCBI Taxonomy" id="328185"/>
    <lineage>
        <taxon>Eukaryota</taxon>
        <taxon>Metazoa</taxon>
        <taxon>Ecdysozoa</taxon>
        <taxon>Arthropoda</taxon>
        <taxon>Hexapoda</taxon>
        <taxon>Insecta</taxon>
        <taxon>Pterygota</taxon>
        <taxon>Neoptera</taxon>
        <taxon>Paraneoptera</taxon>
        <taxon>Psocodea</taxon>
        <taxon>Troctomorpha</taxon>
        <taxon>Phthiraptera</taxon>
        <taxon>Amblycera</taxon>
        <taxon>Menoponidae</taxon>
        <taxon>Menopon</taxon>
    </lineage>
</organism>
<feature type="compositionally biased region" description="Low complexity" evidence="1">
    <location>
        <begin position="11"/>
        <end position="22"/>
    </location>
</feature>
<feature type="compositionally biased region" description="Acidic residues" evidence="1">
    <location>
        <begin position="197"/>
        <end position="206"/>
    </location>
</feature>
<gene>
    <name evidence="3" type="ORF">PYX00_002093</name>
</gene>
<feature type="region of interest" description="Disordered" evidence="1">
    <location>
        <begin position="196"/>
        <end position="227"/>
    </location>
</feature>
<feature type="compositionally biased region" description="Basic and acidic residues" evidence="1">
    <location>
        <begin position="207"/>
        <end position="223"/>
    </location>
</feature>
<evidence type="ECO:0000313" key="3">
    <source>
        <dbReference type="EMBL" id="KAL0280949.1"/>
    </source>
</evidence>
<dbReference type="AlphaFoldDB" id="A0AAW2IF87"/>
<feature type="domain" description="DUF3719" evidence="2">
    <location>
        <begin position="58"/>
        <end position="86"/>
    </location>
</feature>
<feature type="region of interest" description="Disordered" evidence="1">
    <location>
        <begin position="1"/>
        <end position="25"/>
    </location>
</feature>
<sequence length="536" mass="61824">MVHKEEDEQSLDSAGSSESSDSYTYLLRDIENPSNHIKDEWEAIERTLYQENGMHVTDPELLKECRLWRETFPHIRVRGTAVKTEDNESTPIQKTKSVQAINPNQIELGQLSEKREKIKKKVVSQIVDKLISKLNLSKENVSENEKVVEVDREDRKSNLKSSRIELEKESYFERGKGRDVNGNRCKFGEVDKILEEKSEDDSDSSDDFERNFFKNPPKTERKSALRSGIYNGVTAPETKSNLAKNEEILRSGRLTFQITEKSSSTRLRTDRTDSLASIFKPFELTKKIDKKYESILERILENKGCVPGGPEPRRALKNLSSSETLNRHQRGQFPEENNMKKYKQLPKLNNFTNNWMSRAEKNQSDSSRLAKVLGRNSILNEESEFIKSARNSERQLNSQSCRSEDNFYQYDDKFMEELQREMFGFGTSGRKDYIEEISLKRPEMNYRSNHNYTAKTPKSSSCGDLPKKNARNKKTLKNDARMKKNEIPGKAVPKKKTGKPTGSQNLQLPPIETSIICKEIIGRPKVVTRTLPKKYL</sequence>
<dbReference type="InterPro" id="IPR022194">
    <property type="entry name" value="DUF3719"/>
</dbReference>
<evidence type="ECO:0000256" key="1">
    <source>
        <dbReference type="SAM" id="MobiDB-lite"/>
    </source>
</evidence>